<sequence>MPDALGTAVLTTDPNSCVTVQSGRLCKPWHVSPEGLSFTAVWESGVLNGVFRGRQVTEGFILKAYLDNAGIPTIGCGHRIIPADHIEVGQVISLERAREFRRRDVAEVERRLNAGIHVLLFQYEYDALVSIVYNSGSGRGADEIIRKINMGNYDDMHEFIHAYRIGGNRGVVNRRVAEARLFRPEFTMRRIKVRFFCLILGVLFSSFARADSNYVFSVEDSNSDCLQHLGGGYGDVECYSGLQKKLISDSEILYKKLHATIPKGNVHEKLLAEYMAAQNASVKYCELPRNAGAGWETRHDGSMFPVLQAQCIYNLRKAQNEFLKTLLEMAEWD</sequence>
<dbReference type="RefSeq" id="WP_169498927.1">
    <property type="nucleotide sequence ID" value="NZ_JABBFZ010000010.1"/>
</dbReference>
<keyword evidence="3" id="KW-1035">Host cytoplasm</keyword>
<dbReference type="Gene3D" id="1.10.530.40">
    <property type="match status" value="1"/>
</dbReference>
<evidence type="ECO:0000256" key="1">
    <source>
        <dbReference type="ARBA" id="ARBA00022529"/>
    </source>
</evidence>
<dbReference type="GO" id="GO:0009253">
    <property type="term" value="P:peptidoglycan catabolic process"/>
    <property type="evidence" value="ECO:0007669"/>
    <property type="project" value="InterPro"/>
</dbReference>
<dbReference type="GO" id="GO:0042742">
    <property type="term" value="P:defense response to bacterium"/>
    <property type="evidence" value="ECO:0007669"/>
    <property type="project" value="UniProtKB-KW"/>
</dbReference>
<reference evidence="5 6" key="1">
    <citation type="submission" date="2020-04" db="EMBL/GenBank/DDBJ databases">
        <title>Paraburkholderia sp. G-4-1-8 isolated from soil.</title>
        <authorList>
            <person name="Dahal R.H."/>
        </authorList>
    </citation>
    <scope>NUCLEOTIDE SEQUENCE [LARGE SCALE GENOMIC DNA]</scope>
    <source>
        <strain evidence="5 6">G-4-1-8</strain>
    </source>
</reference>
<evidence type="ECO:0000313" key="6">
    <source>
        <dbReference type="Proteomes" id="UP000583127"/>
    </source>
</evidence>
<dbReference type="InterPro" id="IPR002196">
    <property type="entry name" value="Glyco_hydro_24"/>
</dbReference>
<evidence type="ECO:0000313" key="5">
    <source>
        <dbReference type="EMBL" id="NML32674.1"/>
    </source>
</evidence>
<gene>
    <name evidence="5" type="ORF">HHL14_17745</name>
</gene>
<dbReference type="Proteomes" id="UP000583127">
    <property type="component" value="Unassembled WGS sequence"/>
</dbReference>
<dbReference type="Pfam" id="PF00959">
    <property type="entry name" value="Phage_lysozyme"/>
    <property type="match status" value="1"/>
</dbReference>
<dbReference type="EMBL" id="JABBFZ010000010">
    <property type="protein sequence ID" value="NML32674.1"/>
    <property type="molecule type" value="Genomic_DNA"/>
</dbReference>
<dbReference type="GO" id="GO:0016998">
    <property type="term" value="P:cell wall macromolecule catabolic process"/>
    <property type="evidence" value="ECO:0007669"/>
    <property type="project" value="InterPro"/>
</dbReference>
<dbReference type="GO" id="GO:0003796">
    <property type="term" value="F:lysozyme activity"/>
    <property type="evidence" value="ECO:0007669"/>
    <property type="project" value="UniProtKB-EC"/>
</dbReference>
<dbReference type="CDD" id="cd00737">
    <property type="entry name" value="lyz_endolysin_autolysin"/>
    <property type="match status" value="1"/>
</dbReference>
<keyword evidence="1 4" id="KW-0929">Antimicrobial</keyword>
<proteinExistence type="inferred from homology"/>
<comment type="caution">
    <text evidence="5">The sequence shown here is derived from an EMBL/GenBank/DDBJ whole genome shotgun (WGS) entry which is preliminary data.</text>
</comment>
<keyword evidence="4" id="KW-0378">Hydrolase</keyword>
<dbReference type="InterPro" id="IPR023347">
    <property type="entry name" value="Lysozyme_dom_sf"/>
</dbReference>
<dbReference type="SUPFAM" id="SSF53955">
    <property type="entry name" value="Lysozyme-like"/>
    <property type="match status" value="1"/>
</dbReference>
<organism evidence="5 6">
    <name type="scientific">Paraburkholderia antibiotica</name>
    <dbReference type="NCBI Taxonomy" id="2728839"/>
    <lineage>
        <taxon>Bacteria</taxon>
        <taxon>Pseudomonadati</taxon>
        <taxon>Pseudomonadota</taxon>
        <taxon>Betaproteobacteria</taxon>
        <taxon>Burkholderiales</taxon>
        <taxon>Burkholderiaceae</taxon>
        <taxon>Paraburkholderia</taxon>
    </lineage>
</organism>
<dbReference type="InterPro" id="IPR051018">
    <property type="entry name" value="Bacteriophage_GH24"/>
</dbReference>
<dbReference type="AlphaFoldDB" id="A0A7X9X7U1"/>
<comment type="similarity">
    <text evidence="4">Belongs to the glycosyl hydrolase 24 family.</text>
</comment>
<keyword evidence="2 4" id="KW-0081">Bacteriolytic enzyme</keyword>
<dbReference type="InterPro" id="IPR023346">
    <property type="entry name" value="Lysozyme-like_dom_sf"/>
</dbReference>
<evidence type="ECO:0000256" key="4">
    <source>
        <dbReference type="RuleBase" id="RU003788"/>
    </source>
</evidence>
<dbReference type="GO" id="GO:0031640">
    <property type="term" value="P:killing of cells of another organism"/>
    <property type="evidence" value="ECO:0007669"/>
    <property type="project" value="UniProtKB-KW"/>
</dbReference>
<keyword evidence="6" id="KW-1185">Reference proteome</keyword>
<dbReference type="PANTHER" id="PTHR38107:SF3">
    <property type="entry name" value="LYSOZYME RRRD-RELATED"/>
    <property type="match status" value="1"/>
</dbReference>
<name>A0A7X9X7U1_9BURK</name>
<accession>A0A7X9X7U1</accession>
<protein>
    <recommendedName>
        <fullName evidence="4">Lysozyme</fullName>
        <ecNumber evidence="4">3.2.1.17</ecNumber>
    </recommendedName>
</protein>
<dbReference type="InterPro" id="IPR033907">
    <property type="entry name" value="Endolysin_autolysin"/>
</dbReference>
<evidence type="ECO:0000256" key="3">
    <source>
        <dbReference type="ARBA" id="ARBA00023200"/>
    </source>
</evidence>
<keyword evidence="4" id="KW-0326">Glycosidase</keyword>
<evidence type="ECO:0000256" key="2">
    <source>
        <dbReference type="ARBA" id="ARBA00022638"/>
    </source>
</evidence>
<dbReference type="EC" id="3.2.1.17" evidence="4"/>
<dbReference type="PANTHER" id="PTHR38107">
    <property type="match status" value="1"/>
</dbReference>
<comment type="catalytic activity">
    <reaction evidence="4">
        <text>Hydrolysis of (1-&gt;4)-beta-linkages between N-acetylmuramic acid and N-acetyl-D-glucosamine residues in a peptidoglycan and between N-acetyl-D-glucosamine residues in chitodextrins.</text>
        <dbReference type="EC" id="3.2.1.17"/>
    </reaction>
</comment>